<keyword evidence="3 8" id="KW-0540">Nuclease</keyword>
<reference evidence="11 12" key="1">
    <citation type="journal article" date="2015" name="Genome Biol. Evol.">
        <title>Phylogenomic analyses indicate that early fungi evolved digesting cell walls of algal ancestors of land plants.</title>
        <authorList>
            <person name="Chang Y."/>
            <person name="Wang S."/>
            <person name="Sekimoto S."/>
            <person name="Aerts A.L."/>
            <person name="Choi C."/>
            <person name="Clum A."/>
            <person name="LaButti K.M."/>
            <person name="Lindquist E.A."/>
            <person name="Yee Ngan C."/>
            <person name="Ohm R.A."/>
            <person name="Salamov A.A."/>
            <person name="Grigoriev I.V."/>
            <person name="Spatafora J.W."/>
            <person name="Berbee M.L."/>
        </authorList>
    </citation>
    <scope>NUCLEOTIDE SEQUENCE [LARGE SCALE GENOMIC DNA]</scope>
    <source>
        <strain evidence="11 12">JEL478</strain>
    </source>
</reference>
<keyword evidence="5 8" id="KW-0378">Hydrolase</keyword>
<dbReference type="PANTHER" id="PTHR15749:SF4">
    <property type="entry name" value="FANCONI-ASSOCIATED NUCLEASE 1"/>
    <property type="match status" value="1"/>
</dbReference>
<dbReference type="PANTHER" id="PTHR15749">
    <property type="entry name" value="FANCONI-ASSOCIATED NUCLEASE 1"/>
    <property type="match status" value="1"/>
</dbReference>
<dbReference type="EMBL" id="KQ965758">
    <property type="protein sequence ID" value="KXS16034.1"/>
    <property type="molecule type" value="Genomic_DNA"/>
</dbReference>
<evidence type="ECO:0000256" key="1">
    <source>
        <dbReference type="ARBA" id="ARBA00000983"/>
    </source>
</evidence>
<evidence type="ECO:0000259" key="10">
    <source>
        <dbReference type="SMART" id="SM00990"/>
    </source>
</evidence>
<keyword evidence="8" id="KW-0234">DNA repair</keyword>
<keyword evidence="7 8" id="KW-0464">Manganese</keyword>
<dbReference type="GO" id="GO:0005634">
    <property type="term" value="C:nucleus"/>
    <property type="evidence" value="ECO:0007669"/>
    <property type="project" value="UniProtKB-SubCell"/>
</dbReference>
<evidence type="ECO:0000256" key="2">
    <source>
        <dbReference type="ARBA" id="ARBA00005533"/>
    </source>
</evidence>
<evidence type="ECO:0000256" key="6">
    <source>
        <dbReference type="ARBA" id="ARBA00022842"/>
    </source>
</evidence>
<dbReference type="SMART" id="SM00990">
    <property type="entry name" value="VRR_NUC"/>
    <property type="match status" value="1"/>
</dbReference>
<evidence type="ECO:0000313" key="12">
    <source>
        <dbReference type="Proteomes" id="UP000070544"/>
    </source>
</evidence>
<evidence type="ECO:0000256" key="5">
    <source>
        <dbReference type="ARBA" id="ARBA00022801"/>
    </source>
</evidence>
<organism evidence="11 12">
    <name type="scientific">Gonapodya prolifera (strain JEL478)</name>
    <name type="common">Monoblepharis prolifera</name>
    <dbReference type="NCBI Taxonomy" id="1344416"/>
    <lineage>
        <taxon>Eukaryota</taxon>
        <taxon>Fungi</taxon>
        <taxon>Fungi incertae sedis</taxon>
        <taxon>Chytridiomycota</taxon>
        <taxon>Chytridiomycota incertae sedis</taxon>
        <taxon>Monoblepharidomycetes</taxon>
        <taxon>Monoblepharidales</taxon>
        <taxon>Gonapodyaceae</taxon>
        <taxon>Gonapodya</taxon>
    </lineage>
</organism>
<dbReference type="InterPro" id="IPR014883">
    <property type="entry name" value="VRR_NUC"/>
</dbReference>
<comment type="cofactor">
    <cofactor evidence="8">
        <name>Mg(2+)</name>
        <dbReference type="ChEBI" id="CHEBI:18420"/>
    </cofactor>
    <cofactor evidence="8">
        <name>Mn(2+)</name>
        <dbReference type="ChEBI" id="CHEBI:29035"/>
    </cofactor>
</comment>
<dbReference type="GO" id="GO:0070336">
    <property type="term" value="F:flap-structured DNA binding"/>
    <property type="evidence" value="ECO:0007669"/>
    <property type="project" value="TreeGrafter"/>
</dbReference>
<comment type="subcellular location">
    <subcellularLocation>
        <location evidence="8">Nucleus</location>
    </subcellularLocation>
</comment>
<protein>
    <recommendedName>
        <fullName evidence="8">Fanconi-associated nuclease</fullName>
        <ecNumber evidence="8">3.1.4.1</ecNumber>
    </recommendedName>
</protein>
<dbReference type="GO" id="GO:0004528">
    <property type="term" value="F:phosphodiesterase I activity"/>
    <property type="evidence" value="ECO:0007669"/>
    <property type="project" value="UniProtKB-EC"/>
</dbReference>
<sequence length="123" mass="13428">MVVDTDERERNKGGGGPGKLRGTVAGGVNWDSWSADDIKCVAQGLGNDGLEVIGRKMVQDMRHMNHGFPDLALWTTTAPHRVLFAEVKSPNDVLADAQEVWIEYMNSNGISAEVCRVEDGDED</sequence>
<evidence type="ECO:0000313" key="11">
    <source>
        <dbReference type="EMBL" id="KXS16034.1"/>
    </source>
</evidence>
<evidence type="ECO:0000256" key="4">
    <source>
        <dbReference type="ARBA" id="ARBA00022723"/>
    </source>
</evidence>
<evidence type="ECO:0000256" key="9">
    <source>
        <dbReference type="SAM" id="MobiDB-lite"/>
    </source>
</evidence>
<keyword evidence="8" id="KW-0539">Nucleus</keyword>
<dbReference type="STRING" id="1344416.A0A139AHK1"/>
<gene>
    <name evidence="11" type="ORF">M427DRAFT_56323</name>
</gene>
<dbReference type="EC" id="3.1.4.1" evidence="8"/>
<name>A0A139AHK1_GONPJ</name>
<dbReference type="OrthoDB" id="258143at2759"/>
<feature type="region of interest" description="Disordered" evidence="9">
    <location>
        <begin position="1"/>
        <end position="23"/>
    </location>
</feature>
<dbReference type="AlphaFoldDB" id="A0A139AHK1"/>
<keyword evidence="4 8" id="KW-0479">Metal-binding</keyword>
<dbReference type="Pfam" id="PF08774">
    <property type="entry name" value="VRR_NUC"/>
    <property type="match status" value="1"/>
</dbReference>
<dbReference type="GO" id="GO:0017108">
    <property type="term" value="F:5'-flap endonuclease activity"/>
    <property type="evidence" value="ECO:0007669"/>
    <property type="project" value="TreeGrafter"/>
</dbReference>
<dbReference type="InterPro" id="IPR011856">
    <property type="entry name" value="tRNA_endonuc-like_dom_sf"/>
</dbReference>
<feature type="compositionally biased region" description="Basic and acidic residues" evidence="9">
    <location>
        <begin position="1"/>
        <end position="12"/>
    </location>
</feature>
<dbReference type="GO" id="GO:0008409">
    <property type="term" value="F:5'-3' exonuclease activity"/>
    <property type="evidence" value="ECO:0007669"/>
    <property type="project" value="TreeGrafter"/>
</dbReference>
<comment type="function">
    <text evidence="8">Nuclease required for the repair of DNA interstrand cross-links (ICL). Acts as a 5'-3' exonuclease that anchors at a cut end of DNA and cleaves DNA successively at every third nucleotide, allowing to excise an ICL from one strand through flanking incisions.</text>
</comment>
<dbReference type="OMA" id="WIEYMNS"/>
<dbReference type="GO" id="GO:0046872">
    <property type="term" value="F:metal ion binding"/>
    <property type="evidence" value="ECO:0007669"/>
    <property type="project" value="UniProtKB-KW"/>
</dbReference>
<dbReference type="Proteomes" id="UP000070544">
    <property type="component" value="Unassembled WGS sequence"/>
</dbReference>
<keyword evidence="12" id="KW-1185">Reference proteome</keyword>
<keyword evidence="6 8" id="KW-0460">Magnesium</keyword>
<dbReference type="Gene3D" id="3.40.1350.10">
    <property type="match status" value="1"/>
</dbReference>
<comment type="similarity">
    <text evidence="2 8">Belongs to the FAN1 family.</text>
</comment>
<feature type="domain" description="VRR-NUC" evidence="10">
    <location>
        <begin position="16"/>
        <end position="119"/>
    </location>
</feature>
<evidence type="ECO:0000256" key="7">
    <source>
        <dbReference type="ARBA" id="ARBA00023211"/>
    </source>
</evidence>
<proteinExistence type="inferred from homology"/>
<dbReference type="InterPro" id="IPR033315">
    <property type="entry name" value="Fan1-like"/>
</dbReference>
<evidence type="ECO:0000256" key="3">
    <source>
        <dbReference type="ARBA" id="ARBA00022722"/>
    </source>
</evidence>
<evidence type="ECO:0000256" key="8">
    <source>
        <dbReference type="RuleBase" id="RU365033"/>
    </source>
</evidence>
<accession>A0A139AHK1</accession>
<feature type="non-terminal residue" evidence="11">
    <location>
        <position position="123"/>
    </location>
</feature>
<comment type="catalytic activity">
    <reaction evidence="1 8">
        <text>Hydrolytically removes 5'-nucleotides successively from the 3'-hydroxy termini of 3'-hydroxy-terminated oligonucleotides.</text>
        <dbReference type="EC" id="3.1.4.1"/>
    </reaction>
</comment>
<keyword evidence="8" id="KW-0227">DNA damage</keyword>
<dbReference type="GO" id="GO:0036297">
    <property type="term" value="P:interstrand cross-link repair"/>
    <property type="evidence" value="ECO:0007669"/>
    <property type="project" value="InterPro"/>
</dbReference>